<evidence type="ECO:0000256" key="3">
    <source>
        <dbReference type="ARBA" id="ARBA00022475"/>
    </source>
</evidence>
<evidence type="ECO:0000256" key="6">
    <source>
        <dbReference type="ARBA" id="ARBA00023136"/>
    </source>
</evidence>
<feature type="transmembrane region" description="Helical" evidence="7">
    <location>
        <begin position="93"/>
        <end position="115"/>
    </location>
</feature>
<comment type="caution">
    <text evidence="8">The sequence shown here is derived from an EMBL/GenBank/DDBJ whole genome shotgun (WGS) entry which is preliminary data.</text>
</comment>
<dbReference type="RefSeq" id="WP_238947252.1">
    <property type="nucleotide sequence ID" value="NZ_FMBM01000002.1"/>
</dbReference>
<keyword evidence="11" id="KW-1185">Reference proteome</keyword>
<reference evidence="9 11" key="2">
    <citation type="submission" date="2016-08" db="EMBL/GenBank/DDBJ databases">
        <authorList>
            <person name="Varghese N."/>
            <person name="Submissions Spin"/>
        </authorList>
    </citation>
    <scope>NUCLEOTIDE SEQUENCE [LARGE SCALE GENOMIC DNA]</scope>
    <source>
        <strain evidence="9 11">HL-109</strain>
    </source>
</reference>
<protein>
    <submittedName>
        <fullName evidence="9">Membrane transport protein</fullName>
    </submittedName>
    <submittedName>
        <fullName evidence="8">Putative permease</fullName>
    </submittedName>
</protein>
<dbReference type="PANTHER" id="PTHR36838:SF3">
    <property type="entry name" value="TRANSPORTER AUXIN EFFLUX CARRIER EC FAMILY"/>
    <property type="match status" value="1"/>
</dbReference>
<dbReference type="AlphaFoldDB" id="A0A0P7X9J8"/>
<dbReference type="GO" id="GO:0016020">
    <property type="term" value="C:membrane"/>
    <property type="evidence" value="ECO:0007669"/>
    <property type="project" value="UniProtKB-SubCell"/>
</dbReference>
<evidence type="ECO:0000313" key="11">
    <source>
        <dbReference type="Proteomes" id="UP000182800"/>
    </source>
</evidence>
<dbReference type="InterPro" id="IPR004776">
    <property type="entry name" value="Mem_transp_PIN-like"/>
</dbReference>
<dbReference type="PANTHER" id="PTHR36838">
    <property type="entry name" value="AUXIN EFFLUX CARRIER FAMILY PROTEIN"/>
    <property type="match status" value="1"/>
</dbReference>
<feature type="transmembrane region" description="Helical" evidence="7">
    <location>
        <begin position="121"/>
        <end position="141"/>
    </location>
</feature>
<evidence type="ECO:0000256" key="5">
    <source>
        <dbReference type="ARBA" id="ARBA00022989"/>
    </source>
</evidence>
<evidence type="ECO:0000256" key="1">
    <source>
        <dbReference type="ARBA" id="ARBA00004141"/>
    </source>
</evidence>
<keyword evidence="4 7" id="KW-0812">Transmembrane</keyword>
<evidence type="ECO:0000313" key="10">
    <source>
        <dbReference type="Proteomes" id="UP000050497"/>
    </source>
</evidence>
<dbReference type="Proteomes" id="UP000050497">
    <property type="component" value="Unassembled WGS sequence"/>
</dbReference>
<evidence type="ECO:0000256" key="7">
    <source>
        <dbReference type="SAM" id="Phobius"/>
    </source>
</evidence>
<dbReference type="EMBL" id="FMBM01000002">
    <property type="protein sequence ID" value="SCC82188.1"/>
    <property type="molecule type" value="Genomic_DNA"/>
</dbReference>
<keyword evidence="6 7" id="KW-0472">Membrane</keyword>
<sequence>MLDFVLPIFAVILTGYLFARTRVIDKAGTRLLNDYVLFVALPALLFIAVARADPAELRQWDFMGATLIGIAVAFIAGLAAIRATGVRWPAATIPAMAASYGTTGYMGVPLVIAVLGAPAAVPAAIATILHNIPVIIAVILAHDLFAQRNGGGGGLAAIGGALKTTLTNPLTVAVVAGAIVSITGMPLPEGVARFADFLGAAAGRLGPFRPRARPRPA</sequence>
<proteinExistence type="predicted"/>
<dbReference type="STRING" id="1653334.GA0071312_3168"/>
<dbReference type="GO" id="GO:0055085">
    <property type="term" value="P:transmembrane transport"/>
    <property type="evidence" value="ECO:0007669"/>
    <property type="project" value="InterPro"/>
</dbReference>
<dbReference type="EMBL" id="LJSX01000005">
    <property type="protein sequence ID" value="KPQ11888.1"/>
    <property type="molecule type" value="Genomic_DNA"/>
</dbReference>
<keyword evidence="5 7" id="KW-1133">Transmembrane helix</keyword>
<dbReference type="Pfam" id="PF03547">
    <property type="entry name" value="Mem_trans"/>
    <property type="match status" value="1"/>
</dbReference>
<dbReference type="Proteomes" id="UP000182800">
    <property type="component" value="Unassembled WGS sequence"/>
</dbReference>
<dbReference type="PATRIC" id="fig|1653334.4.peg.1749"/>
<feature type="transmembrane region" description="Helical" evidence="7">
    <location>
        <begin position="62"/>
        <end position="81"/>
    </location>
</feature>
<keyword evidence="2" id="KW-0813">Transport</keyword>
<keyword evidence="3" id="KW-1003">Cell membrane</keyword>
<reference evidence="8 10" key="1">
    <citation type="submission" date="2015-09" db="EMBL/GenBank/DDBJ databases">
        <title>Identification and resolution of microdiversity through metagenomic sequencing of parallel consortia.</title>
        <authorList>
            <person name="Nelson W.C."/>
            <person name="Romine M.F."/>
            <person name="Lindemann S.R."/>
        </authorList>
    </citation>
    <scope>NUCLEOTIDE SEQUENCE [LARGE SCALE GENOMIC DNA]</scope>
    <source>
        <strain evidence="8">HL-109</strain>
    </source>
</reference>
<gene>
    <name evidence="9" type="ORF">GA0071312_3168</name>
    <name evidence="8" type="ORF">HLUCCO17_05245</name>
</gene>
<evidence type="ECO:0000313" key="9">
    <source>
        <dbReference type="EMBL" id="SCC82188.1"/>
    </source>
</evidence>
<evidence type="ECO:0000313" key="8">
    <source>
        <dbReference type="EMBL" id="KPQ11888.1"/>
    </source>
</evidence>
<feature type="transmembrane region" description="Helical" evidence="7">
    <location>
        <begin position="31"/>
        <end position="50"/>
    </location>
</feature>
<feature type="transmembrane region" description="Helical" evidence="7">
    <location>
        <begin position="6"/>
        <end position="24"/>
    </location>
</feature>
<evidence type="ECO:0000256" key="2">
    <source>
        <dbReference type="ARBA" id="ARBA00022448"/>
    </source>
</evidence>
<evidence type="ECO:0000256" key="4">
    <source>
        <dbReference type="ARBA" id="ARBA00022692"/>
    </source>
</evidence>
<name>A0A0P7X9J8_9HYPH</name>
<comment type="subcellular location">
    <subcellularLocation>
        <location evidence="1">Membrane</location>
        <topology evidence="1">Multi-pass membrane protein</topology>
    </subcellularLocation>
</comment>
<organism evidence="8 10">
    <name type="scientific">Saliniramus fredricksonii</name>
    <dbReference type="NCBI Taxonomy" id="1653334"/>
    <lineage>
        <taxon>Bacteria</taxon>
        <taxon>Pseudomonadati</taxon>
        <taxon>Pseudomonadota</taxon>
        <taxon>Alphaproteobacteria</taxon>
        <taxon>Hyphomicrobiales</taxon>
        <taxon>Salinarimonadaceae</taxon>
        <taxon>Saliniramus</taxon>
    </lineage>
</organism>
<accession>A0A0P7X9J8</accession>